<name>A0A558R5B5_9SPHN</name>
<accession>A0A558R5B5</accession>
<protein>
    <recommendedName>
        <fullName evidence="3">Xcc1710-like domain-containing protein</fullName>
    </recommendedName>
</protein>
<dbReference type="Pfam" id="PF04430">
    <property type="entry name" value="DUF498"/>
    <property type="match status" value="1"/>
</dbReference>
<evidence type="ECO:0000313" key="2">
    <source>
        <dbReference type="Proteomes" id="UP000318681"/>
    </source>
</evidence>
<dbReference type="OrthoDB" id="7351393at2"/>
<dbReference type="Proteomes" id="UP000318681">
    <property type="component" value="Unassembled WGS sequence"/>
</dbReference>
<dbReference type="PANTHER" id="PTHR21192">
    <property type="entry name" value="NUCLEAR PROTEIN E3-3"/>
    <property type="match status" value="1"/>
</dbReference>
<gene>
    <name evidence="1" type="ORF">FOY91_09360</name>
</gene>
<evidence type="ECO:0008006" key="3">
    <source>
        <dbReference type="Google" id="ProtNLM"/>
    </source>
</evidence>
<dbReference type="RefSeq" id="WP_145150492.1">
    <property type="nucleotide sequence ID" value="NZ_VNIM01000031.1"/>
</dbReference>
<dbReference type="PANTHER" id="PTHR21192:SF2">
    <property type="entry name" value="NADH DEHYDROGENASE [UBIQUINONE] 1 ALPHA SUBCOMPLEX ASSEMBLY FACTOR 3"/>
    <property type="match status" value="1"/>
</dbReference>
<dbReference type="EMBL" id="VNIM01000031">
    <property type="protein sequence ID" value="TVV74574.1"/>
    <property type="molecule type" value="Genomic_DNA"/>
</dbReference>
<dbReference type="InterPro" id="IPR007523">
    <property type="entry name" value="NDUFAF3/AAMDC"/>
</dbReference>
<sequence length="123" mass="13046">MPTIERESPPGGPVVRGFAGRGFRVGETVYADGLLMTAEWAMAWNAPSLDTLAEADVLPLLDGPHEFLLLGTGPSLRRPPAAFTAALDARSIGVEIMDSRAAARLWGVLRAEGRQIVAALLPL</sequence>
<comment type="caution">
    <text evidence="1">The sequence shown here is derived from an EMBL/GenBank/DDBJ whole genome shotgun (WGS) entry which is preliminary data.</text>
</comment>
<dbReference type="SUPFAM" id="SSF64076">
    <property type="entry name" value="MTH938-like"/>
    <property type="match status" value="1"/>
</dbReference>
<proteinExistence type="predicted"/>
<evidence type="ECO:0000313" key="1">
    <source>
        <dbReference type="EMBL" id="TVV74574.1"/>
    </source>
</evidence>
<keyword evidence="2" id="KW-1185">Reference proteome</keyword>
<dbReference type="Gene3D" id="3.40.1230.10">
    <property type="entry name" value="MTH938-like"/>
    <property type="match status" value="1"/>
</dbReference>
<organism evidence="1 2">
    <name type="scientific">Alterirhizorhabdus solaris</name>
    <dbReference type="NCBI Taxonomy" id="2529389"/>
    <lineage>
        <taxon>Bacteria</taxon>
        <taxon>Pseudomonadati</taxon>
        <taxon>Pseudomonadota</taxon>
        <taxon>Alphaproteobacteria</taxon>
        <taxon>Sphingomonadales</taxon>
        <taxon>Rhizorhabdaceae</taxon>
        <taxon>Alterirhizorhabdus</taxon>
    </lineage>
</organism>
<dbReference type="InterPro" id="IPR036748">
    <property type="entry name" value="MTH938-like_sf"/>
</dbReference>
<reference evidence="1 2" key="1">
    <citation type="submission" date="2019-07" db="EMBL/GenBank/DDBJ databases">
        <title>Sphingomonas solaris sp. nov., isolated from a solar panel from Boston, Massachusetts.</title>
        <authorList>
            <person name="Tanner K."/>
            <person name="Pascual J."/>
            <person name="Mancuso C."/>
            <person name="Pereto J."/>
            <person name="Khalil A."/>
            <person name="Vilanova C."/>
        </authorList>
    </citation>
    <scope>NUCLEOTIDE SEQUENCE [LARGE SCALE GENOMIC DNA]</scope>
    <source>
        <strain evidence="1 2">R4DWN</strain>
    </source>
</reference>
<dbReference type="AlphaFoldDB" id="A0A558R5B5"/>